<dbReference type="AlphaFoldDB" id="A0A8H3PJQ9"/>
<protein>
    <submittedName>
        <fullName evidence="1">Uncharacterized protein</fullName>
    </submittedName>
</protein>
<proteinExistence type="predicted"/>
<organism evidence="1 2">
    <name type="scientific">Alectoria fallacina</name>
    <dbReference type="NCBI Taxonomy" id="1903189"/>
    <lineage>
        <taxon>Eukaryota</taxon>
        <taxon>Fungi</taxon>
        <taxon>Dikarya</taxon>
        <taxon>Ascomycota</taxon>
        <taxon>Pezizomycotina</taxon>
        <taxon>Lecanoromycetes</taxon>
        <taxon>OSLEUM clade</taxon>
        <taxon>Lecanoromycetidae</taxon>
        <taxon>Lecanorales</taxon>
        <taxon>Lecanorineae</taxon>
        <taxon>Parmeliaceae</taxon>
        <taxon>Alectoria</taxon>
    </lineage>
</organism>
<dbReference type="Pfam" id="PF13095">
    <property type="entry name" value="FTA2"/>
    <property type="match status" value="1"/>
</dbReference>
<gene>
    <name evidence="1" type="ORF">ALECFALPRED_010512</name>
</gene>
<reference evidence="1" key="1">
    <citation type="submission" date="2021-03" db="EMBL/GenBank/DDBJ databases">
        <authorList>
            <person name="Tagirdzhanova G."/>
        </authorList>
    </citation>
    <scope>NUCLEOTIDE SEQUENCE</scope>
</reference>
<comment type="caution">
    <text evidence="1">The sequence shown here is derived from an EMBL/GenBank/DDBJ whole genome shotgun (WGS) entry which is preliminary data.</text>
</comment>
<evidence type="ECO:0000313" key="1">
    <source>
        <dbReference type="EMBL" id="CAF9943066.1"/>
    </source>
</evidence>
<dbReference type="Proteomes" id="UP000664203">
    <property type="component" value="Unassembled WGS sequence"/>
</dbReference>
<sequence length="234" mass="27027">MFKFYDDEDHQATLMDEENDLVSANVLHAHMHSFFNECRAYGRLVEASQNGKIAVRCLRSHTSVPVDKEEELARKFNIQTRDRPEEDYANPVSQRQPFRAVVKELVREPVALTQKVDQDDAEGLERRCMRELGVYRMDVRARNYEGWTVERRKTVPERIAYLVRHAQVSSCRLMQTCTSKQTALVVLVERLTQKPIHPTPAFPLAHKTGKTPFSLCFYNIATILKTPNVQYASS</sequence>
<dbReference type="InterPro" id="IPR025213">
    <property type="entry name" value="Sim4_Fta2"/>
</dbReference>
<accession>A0A8H3PJQ9</accession>
<evidence type="ECO:0000313" key="2">
    <source>
        <dbReference type="Proteomes" id="UP000664203"/>
    </source>
</evidence>
<name>A0A8H3PJQ9_9LECA</name>
<dbReference type="EMBL" id="CAJPDR010000879">
    <property type="protein sequence ID" value="CAF9943066.1"/>
    <property type="molecule type" value="Genomic_DNA"/>
</dbReference>
<dbReference type="OrthoDB" id="3432781at2759"/>
<keyword evidence="2" id="KW-1185">Reference proteome</keyword>